<protein>
    <recommendedName>
        <fullName evidence="4">LVIVD repeat protein</fullName>
    </recommendedName>
</protein>
<organism evidence="2 3">
    <name type="scientific">Gimesia maris</name>
    <dbReference type="NCBI Taxonomy" id="122"/>
    <lineage>
        <taxon>Bacteria</taxon>
        <taxon>Pseudomonadati</taxon>
        <taxon>Planctomycetota</taxon>
        <taxon>Planctomycetia</taxon>
        <taxon>Planctomycetales</taxon>
        <taxon>Planctomycetaceae</taxon>
        <taxon>Gimesia</taxon>
    </lineage>
</organism>
<comment type="caution">
    <text evidence="2">The sequence shown here is derived from an EMBL/GenBank/DDBJ whole genome shotgun (WGS) entry which is preliminary data.</text>
</comment>
<reference evidence="2 3" key="1">
    <citation type="journal article" date="2018" name="Nat. Biotechnol.">
        <title>A standardized bacterial taxonomy based on genome phylogeny substantially revises the tree of life.</title>
        <authorList>
            <person name="Parks D.H."/>
            <person name="Chuvochina M."/>
            <person name="Waite D.W."/>
            <person name="Rinke C."/>
            <person name="Skarshewski A."/>
            <person name="Chaumeil P.A."/>
            <person name="Hugenholtz P."/>
        </authorList>
    </citation>
    <scope>NUCLEOTIDE SEQUENCE [LARGE SCALE GENOMIC DNA]</scope>
    <source>
        <strain evidence="2">UBA9375</strain>
    </source>
</reference>
<name>A0A3D3R9V2_9PLAN</name>
<dbReference type="EMBL" id="DQAY01000093">
    <property type="protein sequence ID" value="HCO24400.1"/>
    <property type="molecule type" value="Genomic_DNA"/>
</dbReference>
<evidence type="ECO:0000313" key="2">
    <source>
        <dbReference type="EMBL" id="HCO24400.1"/>
    </source>
</evidence>
<evidence type="ECO:0000256" key="1">
    <source>
        <dbReference type="SAM" id="Phobius"/>
    </source>
</evidence>
<feature type="transmembrane region" description="Helical" evidence="1">
    <location>
        <begin position="12"/>
        <end position="34"/>
    </location>
</feature>
<dbReference type="Proteomes" id="UP000263642">
    <property type="component" value="Unassembled WGS sequence"/>
</dbReference>
<dbReference type="SUPFAM" id="SSF63825">
    <property type="entry name" value="YWTD domain"/>
    <property type="match status" value="1"/>
</dbReference>
<gene>
    <name evidence="2" type="ORF">DIT97_15680</name>
</gene>
<evidence type="ECO:0000313" key="3">
    <source>
        <dbReference type="Proteomes" id="UP000263642"/>
    </source>
</evidence>
<dbReference type="AlphaFoldDB" id="A0A3D3R9V2"/>
<dbReference type="InterPro" id="IPR013211">
    <property type="entry name" value="LVIVD"/>
</dbReference>
<evidence type="ECO:0008006" key="4">
    <source>
        <dbReference type="Google" id="ProtNLM"/>
    </source>
</evidence>
<proteinExistence type="predicted"/>
<keyword evidence="1" id="KW-0472">Membrane</keyword>
<sequence length="354" mass="38505">MRGVDAILKWTLIILCGIPCLAYAAVLVAASPIVGSLVDSENLNGVEDVFLSGDLAYLPCREGHCLTVCSIKDPARPQVVGTFRDPDLDDVTGFALDGNTAYLASQSSHFLLIVDVSTPEKMKLLGKVRISRQGSKGPLYKMAYRNGYCYMSHQGEKKLYIVDVRDKGRPYVIGNTQITTEGDGAYCVTMKGDYALVGTVFGKNNRLAVVNVTDPVHPRKVGELKDPHLSEGIGTIVGDRFYIACWPHHAMMVINLSEMSDSRLPSIEGVLIDPRLSKPNRCAVVGNRAYFPIIEADGVAVVDISDPANPCFVTSYSDPVMKKPYGLTARGDYVFVGARAGDSLVILDRRALEK</sequence>
<keyword evidence="1" id="KW-1133">Transmembrane helix</keyword>
<keyword evidence="1" id="KW-0812">Transmembrane</keyword>
<accession>A0A3D3R9V2</accession>
<dbReference type="Pfam" id="PF08309">
    <property type="entry name" value="LVIVD"/>
    <property type="match status" value="3"/>
</dbReference>